<dbReference type="STRING" id="81972.D7L7K7"/>
<organism evidence="10">
    <name type="scientific">Arabidopsis lyrata subsp. lyrata</name>
    <name type="common">Lyre-leaved rock-cress</name>
    <dbReference type="NCBI Taxonomy" id="81972"/>
    <lineage>
        <taxon>Eukaryota</taxon>
        <taxon>Viridiplantae</taxon>
        <taxon>Streptophyta</taxon>
        <taxon>Embryophyta</taxon>
        <taxon>Tracheophyta</taxon>
        <taxon>Spermatophyta</taxon>
        <taxon>Magnoliopsida</taxon>
        <taxon>eudicotyledons</taxon>
        <taxon>Gunneridae</taxon>
        <taxon>Pentapetalae</taxon>
        <taxon>rosids</taxon>
        <taxon>malvids</taxon>
        <taxon>Brassicales</taxon>
        <taxon>Brassicaceae</taxon>
        <taxon>Camelineae</taxon>
        <taxon>Arabidopsis</taxon>
    </lineage>
</organism>
<evidence type="ECO:0000256" key="3">
    <source>
        <dbReference type="ARBA" id="ARBA00022729"/>
    </source>
</evidence>
<evidence type="ECO:0000256" key="4">
    <source>
        <dbReference type="ARBA" id="ARBA00022989"/>
    </source>
</evidence>
<evidence type="ECO:0000256" key="2">
    <source>
        <dbReference type="ARBA" id="ARBA00022692"/>
    </source>
</evidence>
<reference evidence="10" key="1">
    <citation type="journal article" date="2011" name="Nat. Genet.">
        <title>The Arabidopsis lyrata genome sequence and the basis of rapid genome size change.</title>
        <authorList>
            <person name="Hu T.T."/>
            <person name="Pattyn P."/>
            <person name="Bakker E.G."/>
            <person name="Cao J."/>
            <person name="Cheng J.-F."/>
            <person name="Clark R.M."/>
            <person name="Fahlgren N."/>
            <person name="Fawcett J.A."/>
            <person name="Grimwood J."/>
            <person name="Gundlach H."/>
            <person name="Haberer G."/>
            <person name="Hollister J.D."/>
            <person name="Ossowski S."/>
            <person name="Ottilar R.P."/>
            <person name="Salamov A.A."/>
            <person name="Schneeberger K."/>
            <person name="Spannagl M."/>
            <person name="Wang X."/>
            <person name="Yang L."/>
            <person name="Nasrallah M.E."/>
            <person name="Bergelson J."/>
            <person name="Carrington J.C."/>
            <person name="Gaut B.S."/>
            <person name="Schmutz J."/>
            <person name="Mayer K.F.X."/>
            <person name="Van de Peer Y."/>
            <person name="Grigoriev I.V."/>
            <person name="Nordborg M."/>
            <person name="Weigel D."/>
            <person name="Guo Y.-L."/>
        </authorList>
    </citation>
    <scope>NUCLEOTIDE SEQUENCE [LARGE SCALE GENOMIC DNA]</scope>
    <source>
        <strain evidence="10">cv. MN47</strain>
    </source>
</reference>
<evidence type="ECO:0000256" key="1">
    <source>
        <dbReference type="ARBA" id="ARBA00004167"/>
    </source>
</evidence>
<dbReference type="SUPFAM" id="SSF52058">
    <property type="entry name" value="L domain-like"/>
    <property type="match status" value="1"/>
</dbReference>
<proteinExistence type="predicted"/>
<dbReference type="InterPro" id="IPR001611">
    <property type="entry name" value="Leu-rich_rpt"/>
</dbReference>
<gene>
    <name evidence="9" type="ORF">ARALYDRAFT_343268</name>
</gene>
<evidence type="ECO:0000256" key="5">
    <source>
        <dbReference type="ARBA" id="ARBA00023136"/>
    </source>
</evidence>
<dbReference type="PANTHER" id="PTHR45631">
    <property type="entry name" value="OS07G0107800 PROTEIN-RELATED"/>
    <property type="match status" value="1"/>
</dbReference>
<protein>
    <recommendedName>
        <fullName evidence="8">Malectin-like domain-containing protein</fullName>
    </recommendedName>
</protein>
<dbReference type="AlphaFoldDB" id="D7L7K7"/>
<feature type="chain" id="PRO_5003101581" description="Malectin-like domain-containing protein" evidence="7">
    <location>
        <begin position="26"/>
        <end position="310"/>
    </location>
</feature>
<feature type="domain" description="Malectin-like" evidence="8">
    <location>
        <begin position="34"/>
        <end position="75"/>
    </location>
</feature>
<dbReference type="InterPro" id="IPR032675">
    <property type="entry name" value="LRR_dom_sf"/>
</dbReference>
<dbReference type="EMBL" id="GL348715">
    <property type="protein sequence ID" value="EFH60261.1"/>
    <property type="molecule type" value="Genomic_DNA"/>
</dbReference>
<evidence type="ECO:0000259" key="8">
    <source>
        <dbReference type="Pfam" id="PF12819"/>
    </source>
</evidence>
<dbReference type="Pfam" id="PF12819">
    <property type="entry name" value="Malectin_like"/>
    <property type="match status" value="1"/>
</dbReference>
<keyword evidence="3 7" id="KW-0732">Signal</keyword>
<feature type="signal peptide" evidence="7">
    <location>
        <begin position="1"/>
        <end position="25"/>
    </location>
</feature>
<dbReference type="Gramene" id="fgenesh1_pg.C_scaffold_3003031">
    <property type="protein sequence ID" value="fgenesh1_pg.C_scaffold_3003031"/>
    <property type="gene ID" value="fgenesh1_pg.C_scaffold_3003031"/>
</dbReference>
<accession>D7L7K7</accession>
<evidence type="ECO:0000256" key="7">
    <source>
        <dbReference type="SAM" id="SignalP"/>
    </source>
</evidence>
<evidence type="ECO:0000256" key="6">
    <source>
        <dbReference type="SAM" id="Phobius"/>
    </source>
</evidence>
<dbReference type="InterPro" id="IPR024788">
    <property type="entry name" value="Malectin-like_Carb-bd_dom"/>
</dbReference>
<feature type="transmembrane region" description="Helical" evidence="6">
    <location>
        <begin position="277"/>
        <end position="301"/>
    </location>
</feature>
<dbReference type="HOGENOM" id="CLU_898179_0_0_1"/>
<dbReference type="PANTHER" id="PTHR45631:SF202">
    <property type="entry name" value="SENESCENCE-INDUCED RECEPTOR-LIKE SERINE_THREONINE-PROTEIN KINASE"/>
    <property type="match status" value="1"/>
</dbReference>
<evidence type="ECO:0000313" key="10">
    <source>
        <dbReference type="Proteomes" id="UP000008694"/>
    </source>
</evidence>
<dbReference type="Proteomes" id="UP000008694">
    <property type="component" value="Unassembled WGS sequence"/>
</dbReference>
<name>D7L7K7_ARALL</name>
<keyword evidence="5 6" id="KW-0472">Membrane</keyword>
<dbReference type="Pfam" id="PF00560">
    <property type="entry name" value="LRR_1"/>
    <property type="match status" value="1"/>
</dbReference>
<evidence type="ECO:0000313" key="9">
    <source>
        <dbReference type="EMBL" id="EFH60261.1"/>
    </source>
</evidence>
<comment type="subcellular location">
    <subcellularLocation>
        <location evidence="1">Membrane</location>
        <topology evidence="1">Single-pass membrane protein</topology>
    </subcellularLocation>
</comment>
<dbReference type="Gene3D" id="3.80.10.10">
    <property type="entry name" value="Ribonuclease Inhibitor"/>
    <property type="match status" value="1"/>
</dbReference>
<sequence length="310" mass="34645">MVHYNFLPLISFASFFVVFVLLVRAQDQSGFVSIDCGIPEDSSYNDETTDIKYVSDAAFVESGTIHNIDPEFQTKKGTPFLSVLELRLLKSDTYETPYDSLMLFKRWDLGGLGDLPVRFGFRDAITSLHYASKLTNIFENGALMLQIFWTTRLINGTITGNSNLTKIFPYGFVSIDCGIPEDSSYNDETTNIKDLSNNSLTGKVPEFLADLPDLMELNLEGNQLSGPFPVKLLERSNDGSLLLRLEGINMTKKIENPDPCVSASSQNTMKKEEKRGYIIPLVASLAGLLVLLTAVALFWLFKKRYQNGKT</sequence>
<keyword evidence="10" id="KW-1185">Reference proteome</keyword>
<keyword evidence="2 6" id="KW-0812">Transmembrane</keyword>
<keyword evidence="4 6" id="KW-1133">Transmembrane helix</keyword>
<dbReference type="GO" id="GO:0016020">
    <property type="term" value="C:membrane"/>
    <property type="evidence" value="ECO:0007669"/>
    <property type="project" value="UniProtKB-SubCell"/>
</dbReference>